<proteinExistence type="predicted"/>
<protein>
    <submittedName>
        <fullName evidence="2">Cpl-7 lysozyme protein</fullName>
    </submittedName>
</protein>
<feature type="domain" description="Cpl-7 lysozyme C-terminal" evidence="1">
    <location>
        <begin position="53"/>
        <end position="93"/>
    </location>
</feature>
<sequence>TSSIDEVAREVINGAWGNGNERKQRLTSAGYDYASVQNKVNELLGVKAYRKSVDELAREVIRGAWGNGSTRKQRLAQAGYDYDTVQKRVNELL</sequence>
<dbReference type="SMART" id="SM01095">
    <property type="entry name" value="Cpl-7"/>
    <property type="match status" value="2"/>
</dbReference>
<reference evidence="2 3" key="1">
    <citation type="submission" date="2013-06" db="EMBL/GenBank/DDBJ databases">
        <authorList>
            <person name="Weinstock G."/>
            <person name="Sodergren E."/>
            <person name="Lobos E.A."/>
            <person name="Fulton L."/>
            <person name="Fulton R."/>
            <person name="Courtney L."/>
            <person name="Fronick C."/>
            <person name="O'Laughlin M."/>
            <person name="Godfrey J."/>
            <person name="Wilson R.M."/>
            <person name="Miner T."/>
            <person name="Farmer C."/>
            <person name="Delehaunty K."/>
            <person name="Cordes M."/>
            <person name="Minx P."/>
            <person name="Tomlinson C."/>
            <person name="Chen J."/>
            <person name="Wollam A."/>
            <person name="Pepin K.H."/>
            <person name="Bhonagiri V."/>
            <person name="Zhang X."/>
            <person name="Warren W."/>
            <person name="Mitreva M."/>
            <person name="Mardis E.R."/>
            <person name="Wilson R.K."/>
        </authorList>
    </citation>
    <scope>NUCLEOTIDE SEQUENCE [LARGE SCALE GENOMIC DNA]</scope>
    <source>
        <strain evidence="2 3">JCP8108</strain>
    </source>
</reference>
<dbReference type="Pfam" id="PF08230">
    <property type="entry name" value="CW_7"/>
    <property type="match status" value="2"/>
</dbReference>
<comment type="caution">
    <text evidence="2">The sequence shown here is derived from an EMBL/GenBank/DDBJ whole genome shotgun (WGS) entry which is preliminary data.</text>
</comment>
<accession>S4GM48</accession>
<dbReference type="AlphaFoldDB" id="S4GM48"/>
<feature type="non-terminal residue" evidence="2">
    <location>
        <position position="1"/>
    </location>
</feature>
<evidence type="ECO:0000313" key="3">
    <source>
        <dbReference type="Proteomes" id="UP000014521"/>
    </source>
</evidence>
<gene>
    <name evidence="2" type="ORF">HMPREF1581_01017</name>
</gene>
<evidence type="ECO:0000313" key="2">
    <source>
        <dbReference type="EMBL" id="EPI46407.1"/>
    </source>
</evidence>
<dbReference type="EMBL" id="ATJJ01000071">
    <property type="protein sequence ID" value="EPI46407.1"/>
    <property type="molecule type" value="Genomic_DNA"/>
</dbReference>
<feature type="domain" description="Cpl-7 lysozyme C-terminal" evidence="1">
    <location>
        <begin position="4"/>
        <end position="45"/>
    </location>
</feature>
<evidence type="ECO:0000259" key="1">
    <source>
        <dbReference type="SMART" id="SM01095"/>
    </source>
</evidence>
<dbReference type="InterPro" id="IPR013168">
    <property type="entry name" value="Cpl_7_lyso_C"/>
</dbReference>
<dbReference type="Proteomes" id="UP000014521">
    <property type="component" value="Unassembled WGS sequence"/>
</dbReference>
<dbReference type="HOGENOM" id="CLU_2391130_0_0_11"/>
<name>S4GM48_GARVA</name>
<organism evidence="2 3">
    <name type="scientific">Gardnerella vaginalis JCP8108</name>
    <dbReference type="NCBI Taxonomy" id="1261066"/>
    <lineage>
        <taxon>Bacteria</taxon>
        <taxon>Bacillati</taxon>
        <taxon>Actinomycetota</taxon>
        <taxon>Actinomycetes</taxon>
        <taxon>Bifidobacteriales</taxon>
        <taxon>Bifidobacteriaceae</taxon>
        <taxon>Gardnerella</taxon>
    </lineage>
</organism>
<dbReference type="PATRIC" id="fig|1261066.4.peg.912"/>